<proteinExistence type="predicted"/>
<protein>
    <submittedName>
        <fullName evidence="1">Uncharacterized protein</fullName>
    </submittedName>
</protein>
<keyword evidence="2" id="KW-1185">Reference proteome</keyword>
<dbReference type="AlphaFoldDB" id="A0ABD2WCC0"/>
<dbReference type="EMBL" id="JBJJXI010000116">
    <property type="protein sequence ID" value="KAL3390742.1"/>
    <property type="molecule type" value="Genomic_DNA"/>
</dbReference>
<gene>
    <name evidence="1" type="ORF">TKK_014461</name>
</gene>
<organism evidence="1 2">
    <name type="scientific">Trichogramma kaykai</name>
    <dbReference type="NCBI Taxonomy" id="54128"/>
    <lineage>
        <taxon>Eukaryota</taxon>
        <taxon>Metazoa</taxon>
        <taxon>Ecdysozoa</taxon>
        <taxon>Arthropoda</taxon>
        <taxon>Hexapoda</taxon>
        <taxon>Insecta</taxon>
        <taxon>Pterygota</taxon>
        <taxon>Neoptera</taxon>
        <taxon>Endopterygota</taxon>
        <taxon>Hymenoptera</taxon>
        <taxon>Apocrita</taxon>
        <taxon>Proctotrupomorpha</taxon>
        <taxon>Chalcidoidea</taxon>
        <taxon>Trichogrammatidae</taxon>
        <taxon>Trichogramma</taxon>
    </lineage>
</organism>
<accession>A0ABD2WCC0</accession>
<evidence type="ECO:0000313" key="1">
    <source>
        <dbReference type="EMBL" id="KAL3390742.1"/>
    </source>
</evidence>
<comment type="caution">
    <text evidence="1">The sequence shown here is derived from an EMBL/GenBank/DDBJ whole genome shotgun (WGS) entry which is preliminary data.</text>
</comment>
<name>A0ABD2WCC0_9HYME</name>
<dbReference type="Proteomes" id="UP001627154">
    <property type="component" value="Unassembled WGS sequence"/>
</dbReference>
<reference evidence="1 2" key="1">
    <citation type="journal article" date="2024" name="bioRxiv">
        <title>A reference genome for Trichogramma kaykai: A tiny desert-dwelling parasitoid wasp with competing sex-ratio distorters.</title>
        <authorList>
            <person name="Culotta J."/>
            <person name="Lindsey A.R."/>
        </authorList>
    </citation>
    <scope>NUCLEOTIDE SEQUENCE [LARGE SCALE GENOMIC DNA]</scope>
    <source>
        <strain evidence="1 2">KSX58</strain>
    </source>
</reference>
<sequence length="358" mass="41341">MAENQEAVLMPIDQNLPALEDRGAVQPPVIRDTSLFGENGSRHRNSSLLLELRISQQNFLSLLVREVIRREKDHKLRKLNANDDRVLDKFVISTDRFKILAEEIVQIFPTENVASYFQSYQKCKKRSILASGKLWNHYNYVKGCLRSKGLLKNQHQELVQSLLFPPEGKKHLFIFISTFYIKCRVGGLSSNVDPWQRVTEAWELTFGLRRALYLTNKDFTIQEYFKQFKCLSMQDAKELLLSDFQVLYSNEYTGDTEWTRIKRILISALDDAPVKNPAEAVKILLLQSGELNGDEPEVTLSDDTSDLFPNSTIKADLKDSCLKFTPKLYEMKNISRKHINSVVNETNDFLKEITEILK</sequence>
<evidence type="ECO:0000313" key="2">
    <source>
        <dbReference type="Proteomes" id="UP001627154"/>
    </source>
</evidence>